<protein>
    <submittedName>
        <fullName evidence="3">Histidine kinase family protein</fullName>
    </submittedName>
    <submittedName>
        <fullName evidence="4">Sensor histidine kinase</fullName>
    </submittedName>
</protein>
<dbReference type="InterPro" id="IPR050640">
    <property type="entry name" value="Bact_2-comp_sensor_kinase"/>
</dbReference>
<dbReference type="RefSeq" id="WP_036626141.1">
    <property type="nucleotide sequence ID" value="NZ_BGML01000012.1"/>
</dbReference>
<feature type="transmembrane region" description="Helical" evidence="1">
    <location>
        <begin position="18"/>
        <end position="36"/>
    </location>
</feature>
<dbReference type="PANTHER" id="PTHR34220">
    <property type="entry name" value="SENSOR HISTIDINE KINASE YPDA"/>
    <property type="match status" value="1"/>
</dbReference>
<evidence type="ECO:0000313" key="3">
    <source>
        <dbReference type="EMBL" id="KFN06436.1"/>
    </source>
</evidence>
<dbReference type="Pfam" id="PF02518">
    <property type="entry name" value="HATPase_c"/>
    <property type="match status" value="1"/>
</dbReference>
<keyword evidence="5" id="KW-1185">Reference proteome</keyword>
<evidence type="ECO:0000313" key="4">
    <source>
        <dbReference type="EMBL" id="MUG25019.1"/>
    </source>
</evidence>
<dbReference type="Pfam" id="PF06580">
    <property type="entry name" value="His_kinase"/>
    <property type="match status" value="1"/>
</dbReference>
<dbReference type="Proteomes" id="UP000442469">
    <property type="component" value="Unassembled WGS sequence"/>
</dbReference>
<keyword evidence="3" id="KW-0808">Transferase</keyword>
<dbReference type="GO" id="GO:0000155">
    <property type="term" value="F:phosphorelay sensor kinase activity"/>
    <property type="evidence" value="ECO:0007669"/>
    <property type="project" value="InterPro"/>
</dbReference>
<dbReference type="GO" id="GO:0016020">
    <property type="term" value="C:membrane"/>
    <property type="evidence" value="ECO:0007669"/>
    <property type="project" value="InterPro"/>
</dbReference>
<feature type="transmembrane region" description="Helical" evidence="1">
    <location>
        <begin position="322"/>
        <end position="342"/>
    </location>
</feature>
<dbReference type="Proteomes" id="UP000029278">
    <property type="component" value="Unassembled WGS sequence"/>
</dbReference>
<dbReference type="SUPFAM" id="SSF55874">
    <property type="entry name" value="ATPase domain of HSP90 chaperone/DNA topoisomerase II/histidine kinase"/>
    <property type="match status" value="1"/>
</dbReference>
<dbReference type="AlphaFoldDB" id="A0A090ZQL2"/>
<dbReference type="OrthoDB" id="2641683at2"/>
<dbReference type="Gene3D" id="3.30.565.10">
    <property type="entry name" value="Histidine kinase-like ATPase, C-terminal domain"/>
    <property type="match status" value="1"/>
</dbReference>
<dbReference type="SMART" id="SM00387">
    <property type="entry name" value="HATPase_c"/>
    <property type="match status" value="1"/>
</dbReference>
<reference evidence="3" key="1">
    <citation type="submission" date="2014-04" db="EMBL/GenBank/DDBJ databases">
        <authorList>
            <person name="Bishop-Lilly K.A."/>
            <person name="Broomall S.M."/>
            <person name="Chain P.S."/>
            <person name="Chertkov O."/>
            <person name="Coyne S.R."/>
            <person name="Daligault H.E."/>
            <person name="Davenport K.W."/>
            <person name="Erkkila T."/>
            <person name="Frey K.G."/>
            <person name="Gibbons H.S."/>
            <person name="Gu W."/>
            <person name="Jaissle J."/>
            <person name="Johnson S.L."/>
            <person name="Koroleva G.I."/>
            <person name="Ladner J.T."/>
            <person name="Lo C.-C."/>
            <person name="Minogue T.D."/>
            <person name="Munk C."/>
            <person name="Palacios G.F."/>
            <person name="Redden C.L."/>
            <person name="Rosenzweig C.N."/>
            <person name="Scholz M.B."/>
            <person name="Teshima H."/>
            <person name="Xu Y."/>
        </authorList>
    </citation>
    <scope>NUCLEOTIDE SEQUENCE [LARGE SCALE GENOMIC DNA]</scope>
    <source>
        <strain evidence="3">8244</strain>
    </source>
</reference>
<dbReference type="InterPro" id="IPR010559">
    <property type="entry name" value="Sig_transdc_His_kin_internal"/>
</dbReference>
<keyword evidence="3" id="KW-0418">Kinase</keyword>
<dbReference type="EMBL" id="WNZZ01000020">
    <property type="protein sequence ID" value="MUG25019.1"/>
    <property type="molecule type" value="Genomic_DNA"/>
</dbReference>
<organism evidence="3 5">
    <name type="scientific">Paenibacillus macerans</name>
    <name type="common">Bacillus macerans</name>
    <dbReference type="NCBI Taxonomy" id="44252"/>
    <lineage>
        <taxon>Bacteria</taxon>
        <taxon>Bacillati</taxon>
        <taxon>Bacillota</taxon>
        <taxon>Bacilli</taxon>
        <taxon>Bacillales</taxon>
        <taxon>Paenibacillaceae</taxon>
        <taxon>Paenibacillus</taxon>
    </lineage>
</organism>
<evidence type="ECO:0000259" key="2">
    <source>
        <dbReference type="SMART" id="SM00387"/>
    </source>
</evidence>
<reference evidence="4 6" key="2">
    <citation type="submission" date="2019-11" db="EMBL/GenBank/DDBJ databases">
        <title>Draft genome sequences of five Paenibacillus species of dairy origin.</title>
        <authorList>
            <person name="Olajide A.M."/>
            <person name="Chen S."/>
            <person name="Lapointe G."/>
        </authorList>
    </citation>
    <scope>NUCLEOTIDE SEQUENCE [LARGE SCALE GENOMIC DNA]</scope>
    <source>
        <strain evidence="4 6">3CT49</strain>
    </source>
</reference>
<accession>A0A090ZQL2</accession>
<dbReference type="EMBL" id="JMQA01000037">
    <property type="protein sequence ID" value="KFN06436.1"/>
    <property type="molecule type" value="Genomic_DNA"/>
</dbReference>
<evidence type="ECO:0000313" key="6">
    <source>
        <dbReference type="Proteomes" id="UP000442469"/>
    </source>
</evidence>
<proteinExistence type="predicted"/>
<dbReference type="STRING" id="44252.DJ90_4147"/>
<sequence>MNSGFKNPLTQIGLKQQLILVFLVLVVPLFILNSYGNYRADQILKRNVTNAYIELNNQNFRLISRDIESINKVASTVFQHPLVQQLNPAENIAVPERVKNYEKLENLLNSYSDETGQHEPLYYSLFVYDPSNSYSFAPYYPESKKAGVYFFLEREKPEWFDEAVAKKGNGYLRLIEHLSPPAQGQKNQRTLAYVRAINNIDKGGTIGVLVVSNVEGRIGESLQTVSIPEGELYFTDWSDRILTAALPGSAGGLALPPLPPEAGRVLDLPPEAAVENAMIGAKDVITRDFIYVIHYNAVLQQKLVYKVPLKALLQQQNEIKRIILLISMAYFAVGLIMILYFWRGLMTPLQKLVYFVRRYEPGKSVPETPKWRRNDEISVLVSSIYGMARRLNGLVHYKYQMDIKQKEAQLQILYQQINPHLLYNTLESIYWKSTMEGGTSSAEMIKELSKLMKISLSRGRELITLEEELQHASAYIKLQEHRYEYGFRVTWDIPASLNGCAIPKITLQPLIENAIIHGVKNMGEDGEIIVRASQNGNRVHITIADNGYKAVDFAAIDRLLNGENPSPSVGYGIRNIHQRIRLHFGADYGLSYAARPDGGTVVTITLPIAEISGE</sequence>
<gene>
    <name evidence="3" type="ORF">DJ90_4147</name>
    <name evidence="4" type="ORF">GNQ08_21880</name>
</gene>
<keyword evidence="1" id="KW-0472">Membrane</keyword>
<dbReference type="PATRIC" id="fig|44252.3.peg.4123"/>
<evidence type="ECO:0000313" key="5">
    <source>
        <dbReference type="Proteomes" id="UP000029278"/>
    </source>
</evidence>
<feature type="domain" description="Histidine kinase/HSP90-like ATPase" evidence="2">
    <location>
        <begin position="502"/>
        <end position="610"/>
    </location>
</feature>
<keyword evidence="1" id="KW-0812">Transmembrane</keyword>
<evidence type="ECO:0000256" key="1">
    <source>
        <dbReference type="SAM" id="Phobius"/>
    </source>
</evidence>
<dbReference type="InterPro" id="IPR003594">
    <property type="entry name" value="HATPase_dom"/>
</dbReference>
<keyword evidence="1" id="KW-1133">Transmembrane helix</keyword>
<comment type="caution">
    <text evidence="3">The sequence shown here is derived from an EMBL/GenBank/DDBJ whole genome shotgun (WGS) entry which is preliminary data.</text>
</comment>
<dbReference type="InterPro" id="IPR036890">
    <property type="entry name" value="HATPase_C_sf"/>
</dbReference>
<name>A0A090ZQL2_PAEMA</name>
<dbReference type="Gene3D" id="6.10.340.10">
    <property type="match status" value="1"/>
</dbReference>
<dbReference type="HOGENOM" id="CLU_020473_6_1_9"/>
<dbReference type="PANTHER" id="PTHR34220:SF7">
    <property type="entry name" value="SENSOR HISTIDINE KINASE YPDA"/>
    <property type="match status" value="1"/>
</dbReference>
<dbReference type="GeneID" id="77009539"/>